<dbReference type="InterPro" id="IPR008570">
    <property type="entry name" value="ESCRT-II_cplx_Vps25-sub"/>
</dbReference>
<comment type="caution">
    <text evidence="6">The sequence shown here is derived from an EMBL/GenBank/DDBJ whole genome shotgun (WGS) entry which is preliminary data.</text>
</comment>
<evidence type="ECO:0000256" key="4">
    <source>
        <dbReference type="ARBA" id="ARBA00030094"/>
    </source>
</evidence>
<dbReference type="PANTHER" id="PTHR13149">
    <property type="entry name" value="VACUOLAR PROTEIN SORTING-ASSOCIATED PROTEIN VPS25"/>
    <property type="match status" value="1"/>
</dbReference>
<evidence type="ECO:0000256" key="2">
    <source>
        <dbReference type="ARBA" id="ARBA00022448"/>
    </source>
</evidence>
<dbReference type="SUPFAM" id="SSF46785">
    <property type="entry name" value="Winged helix' DNA-binding domain"/>
    <property type="match status" value="2"/>
</dbReference>
<protein>
    <recommendedName>
        <fullName evidence="4">ESCRT-II complex subunit VPS25</fullName>
    </recommendedName>
</protein>
<keyword evidence="2" id="KW-0813">Transport</keyword>
<dbReference type="AlphaFoldDB" id="A0A2P7ZAN2"/>
<dbReference type="Gene3D" id="1.10.10.10">
    <property type="entry name" value="Winged helix-like DNA-binding domain superfamily/Winged helix DNA-binding domain"/>
    <property type="match status" value="1"/>
</dbReference>
<dbReference type="OrthoDB" id="245150at2759"/>
<keyword evidence="3" id="KW-0653">Protein transport</keyword>
<dbReference type="GO" id="GO:0042803">
    <property type="term" value="F:protein homodimerization activity"/>
    <property type="evidence" value="ECO:0007669"/>
    <property type="project" value="TreeGrafter"/>
</dbReference>
<organism evidence="6 7">
    <name type="scientific">Elsinoe australis</name>
    <dbReference type="NCBI Taxonomy" id="40998"/>
    <lineage>
        <taxon>Eukaryota</taxon>
        <taxon>Fungi</taxon>
        <taxon>Dikarya</taxon>
        <taxon>Ascomycota</taxon>
        <taxon>Pezizomycotina</taxon>
        <taxon>Dothideomycetes</taxon>
        <taxon>Dothideomycetidae</taxon>
        <taxon>Myriangiales</taxon>
        <taxon>Elsinoaceae</taxon>
        <taxon>Elsinoe</taxon>
    </lineage>
</organism>
<gene>
    <name evidence="6" type="ORF">B9Z65_2417</name>
</gene>
<sequence length="223" mass="25268">MESPLPAPTTCLTPQPTPLPTAQPPPSQSPTFTFPSHFSFPPFFTLQPNLTTLSRQLALWSTLIQTYTASQHIFRLSLSDAPSSPLFHNPSIARRLDLLSIRRVFDYMTSAEGDRRAEWVLPGSVSSRKKVEASAIPNEQKNQVVVWWRRPEEWADAIYGWVDGTGQRGSVLTVYELRESEEVKGQEWVGMDEELFRRCLEVLVKREKAQVFGEVEGAGVKFF</sequence>
<accession>A0A2P7ZAN2</accession>
<name>A0A2P7ZAN2_9PEZI</name>
<feature type="compositionally biased region" description="Low complexity" evidence="5">
    <location>
        <begin position="1"/>
        <end position="14"/>
    </location>
</feature>
<proteinExistence type="inferred from homology"/>
<dbReference type="Gene3D" id="1.10.10.570">
    <property type="entry name" value="Winged helix' DNA-binding domain. Chain C. Domain 1"/>
    <property type="match status" value="1"/>
</dbReference>
<dbReference type="PANTHER" id="PTHR13149:SF0">
    <property type="entry name" value="VACUOLAR PROTEIN-SORTING-ASSOCIATED PROTEIN 25"/>
    <property type="match status" value="1"/>
</dbReference>
<dbReference type="InterPro" id="IPR036390">
    <property type="entry name" value="WH_DNA-bd_sf"/>
</dbReference>
<dbReference type="STRING" id="40998.A0A2P7ZAN2"/>
<feature type="region of interest" description="Disordered" evidence="5">
    <location>
        <begin position="1"/>
        <end position="29"/>
    </location>
</feature>
<dbReference type="InterPro" id="IPR014041">
    <property type="entry name" value="ESCRT-II_cplx_Vps25-sub_N"/>
</dbReference>
<evidence type="ECO:0000256" key="5">
    <source>
        <dbReference type="SAM" id="MobiDB-lite"/>
    </source>
</evidence>
<evidence type="ECO:0000256" key="3">
    <source>
        <dbReference type="ARBA" id="ARBA00022927"/>
    </source>
</evidence>
<evidence type="ECO:0000313" key="7">
    <source>
        <dbReference type="Proteomes" id="UP000243723"/>
    </source>
</evidence>
<keyword evidence="7" id="KW-1185">Reference proteome</keyword>
<dbReference type="Proteomes" id="UP000243723">
    <property type="component" value="Unassembled WGS sequence"/>
</dbReference>
<evidence type="ECO:0000256" key="1">
    <source>
        <dbReference type="ARBA" id="ARBA00009674"/>
    </source>
</evidence>
<dbReference type="GO" id="GO:0043328">
    <property type="term" value="P:protein transport to vacuole involved in ubiquitin-dependent protein catabolic process via the multivesicular body sorting pathway"/>
    <property type="evidence" value="ECO:0007669"/>
    <property type="project" value="TreeGrafter"/>
</dbReference>
<dbReference type="GO" id="GO:0016236">
    <property type="term" value="P:macroautophagy"/>
    <property type="evidence" value="ECO:0007669"/>
    <property type="project" value="UniProtKB-ARBA"/>
</dbReference>
<dbReference type="FunFam" id="1.10.10.10:FF:000141">
    <property type="entry name" value="vacuolar protein-sorting-associated protein 25"/>
    <property type="match status" value="1"/>
</dbReference>
<evidence type="ECO:0000313" key="6">
    <source>
        <dbReference type="EMBL" id="PSK45277.1"/>
    </source>
</evidence>
<feature type="compositionally biased region" description="Pro residues" evidence="5">
    <location>
        <begin position="15"/>
        <end position="28"/>
    </location>
</feature>
<comment type="similarity">
    <text evidence="1">Belongs to the VPS25 family.</text>
</comment>
<dbReference type="GO" id="GO:0005198">
    <property type="term" value="F:structural molecule activity"/>
    <property type="evidence" value="ECO:0007669"/>
    <property type="project" value="TreeGrafter"/>
</dbReference>
<dbReference type="EMBL" id="NHZQ01000251">
    <property type="protein sequence ID" value="PSK45277.1"/>
    <property type="molecule type" value="Genomic_DNA"/>
</dbReference>
<dbReference type="GO" id="GO:0000814">
    <property type="term" value="C:ESCRT II complex"/>
    <property type="evidence" value="ECO:0007669"/>
    <property type="project" value="InterPro"/>
</dbReference>
<dbReference type="InterPro" id="IPR036388">
    <property type="entry name" value="WH-like_DNA-bd_sf"/>
</dbReference>
<reference evidence="6 7" key="1">
    <citation type="submission" date="2017-05" db="EMBL/GenBank/DDBJ databases">
        <title>Draft genome sequence of Elsinoe australis.</title>
        <authorList>
            <person name="Cheng Q."/>
        </authorList>
    </citation>
    <scope>NUCLEOTIDE SEQUENCE [LARGE SCALE GENOMIC DNA]</scope>
    <source>
        <strain evidence="6 7">NL1</strain>
    </source>
</reference>
<dbReference type="Pfam" id="PF05871">
    <property type="entry name" value="ESCRT-II"/>
    <property type="match status" value="1"/>
</dbReference>